<name>U2R741_9FIRM</name>
<dbReference type="Proteomes" id="UP000016658">
    <property type="component" value="Unassembled WGS sequence"/>
</dbReference>
<dbReference type="EMBL" id="AWVI01000023">
    <property type="protein sequence ID" value="ERK46502.1"/>
    <property type="molecule type" value="Genomic_DNA"/>
</dbReference>
<evidence type="ECO:0000313" key="2">
    <source>
        <dbReference type="EMBL" id="ERK46502.1"/>
    </source>
</evidence>
<dbReference type="HOGENOM" id="CLU_1859401_0_0_9"/>
<feature type="non-terminal residue" evidence="2">
    <location>
        <position position="138"/>
    </location>
</feature>
<gene>
    <name evidence="2" type="ORF">HMPREF0367_00577</name>
</gene>
<feature type="signal peptide" evidence="1">
    <location>
        <begin position="1"/>
        <end position="32"/>
    </location>
</feature>
<comment type="caution">
    <text evidence="2">The sequence shown here is derived from an EMBL/GenBank/DDBJ whole genome shotgun (WGS) entry which is preliminary data.</text>
</comment>
<keyword evidence="1" id="KW-0732">Signal</keyword>
<protein>
    <submittedName>
        <fullName evidence="2">Uncharacterized protein</fullName>
    </submittedName>
</protein>
<feature type="chain" id="PRO_5004634785" evidence="1">
    <location>
        <begin position="33"/>
        <end position="138"/>
    </location>
</feature>
<reference evidence="2 3" key="1">
    <citation type="submission" date="2013-06" db="EMBL/GenBank/DDBJ databases">
        <authorList>
            <person name="Weinstock G."/>
            <person name="Sodergren E."/>
            <person name="Lobos E.A."/>
            <person name="Fulton L."/>
            <person name="Fulton R."/>
            <person name="Courtney L."/>
            <person name="Fronick C."/>
            <person name="O'Laughlin M."/>
            <person name="Godfrey J."/>
            <person name="Wilson R.M."/>
            <person name="Miner T."/>
            <person name="Farmer C."/>
            <person name="Delehaunty K."/>
            <person name="Cordes M."/>
            <person name="Minx P."/>
            <person name="Tomlinson C."/>
            <person name="Chen J."/>
            <person name="Wollam A."/>
            <person name="Pepin K.H."/>
            <person name="Bhonagiri V."/>
            <person name="Zhang X."/>
            <person name="Warren W."/>
            <person name="Mitreva M."/>
            <person name="Mardis E.R."/>
            <person name="Wilson R.K."/>
        </authorList>
    </citation>
    <scope>NUCLEOTIDE SEQUENCE [LARGE SCALE GENOMIC DNA]</scope>
    <source>
        <strain evidence="2 3">ATCC 27803</strain>
    </source>
</reference>
<dbReference type="RefSeq" id="WP_035401229.1">
    <property type="nucleotide sequence ID" value="NZ_KI270983.1"/>
</dbReference>
<accession>U2R741</accession>
<organism evidence="2 3">
    <name type="scientific">Faecalitalea cylindroides ATCC 27803</name>
    <dbReference type="NCBI Taxonomy" id="649755"/>
    <lineage>
        <taxon>Bacteria</taxon>
        <taxon>Bacillati</taxon>
        <taxon>Bacillota</taxon>
        <taxon>Erysipelotrichia</taxon>
        <taxon>Erysipelotrichales</taxon>
        <taxon>Erysipelotrichaceae</taxon>
        <taxon>Faecalitalea</taxon>
    </lineage>
</organism>
<sequence length="138" mass="14520">MKKRIWNKVVSIFTAILLVVGLVPNTTITALAAVPEGQKIYVGNESVTNGGYWTTDSNGNVTAYTGGDTPTDNYIHYDVANNTLTLHNATIKESVSMDTSTLIAGAAIGVLNQSGDANLTITLEGDNTIAEVGKGIYV</sequence>
<dbReference type="AlphaFoldDB" id="U2R741"/>
<proteinExistence type="predicted"/>
<evidence type="ECO:0000256" key="1">
    <source>
        <dbReference type="SAM" id="SignalP"/>
    </source>
</evidence>
<evidence type="ECO:0000313" key="3">
    <source>
        <dbReference type="Proteomes" id="UP000016658"/>
    </source>
</evidence>